<name>A0A1X0R4Z5_RHIZD</name>
<accession>A0A1X0R4Z5</accession>
<protein>
    <submittedName>
        <fullName evidence="1">Uncharacterized protein</fullName>
    </submittedName>
</protein>
<dbReference type="VEuPathDB" id="FungiDB:BCV72DRAFT_206193"/>
<evidence type="ECO:0000313" key="1">
    <source>
        <dbReference type="EMBL" id="ORE07110.1"/>
    </source>
</evidence>
<dbReference type="AlphaFoldDB" id="A0A1X0R4Z5"/>
<sequence>LRTKFGEDAVFVIGNWSTPHARYRESIRGLGFRRFFKKHGFQVFLIDEYKTGGCCPTCHNESLHTFRCVPNPRPYQRERYPILVCHGLLR</sequence>
<organism evidence="1">
    <name type="scientific">Rhizopus microsporus var. microsporus</name>
    <dbReference type="NCBI Taxonomy" id="86635"/>
    <lineage>
        <taxon>Eukaryota</taxon>
        <taxon>Fungi</taxon>
        <taxon>Fungi incertae sedis</taxon>
        <taxon>Mucoromycota</taxon>
        <taxon>Mucoromycotina</taxon>
        <taxon>Mucoromycetes</taxon>
        <taxon>Mucorales</taxon>
        <taxon>Mucorineae</taxon>
        <taxon>Rhizopodaceae</taxon>
        <taxon>Rhizopus</taxon>
    </lineage>
</organism>
<dbReference type="EMBL" id="KV921910">
    <property type="protein sequence ID" value="ORE07110.1"/>
    <property type="molecule type" value="Genomic_DNA"/>
</dbReference>
<feature type="non-terminal residue" evidence="1">
    <location>
        <position position="1"/>
    </location>
</feature>
<proteinExistence type="predicted"/>
<dbReference type="OrthoDB" id="5577555at2759"/>
<gene>
    <name evidence="1" type="ORF">BCV72DRAFT_206193</name>
</gene>
<dbReference type="Proteomes" id="UP000242414">
    <property type="component" value="Unassembled WGS sequence"/>
</dbReference>
<reference evidence="1" key="1">
    <citation type="journal article" date="2016" name="Proc. Natl. Acad. Sci. U.S.A.">
        <title>Lipid metabolic changes in an early divergent fungus govern the establishment of a mutualistic symbiosis with endobacteria.</title>
        <authorList>
            <person name="Lastovetsky O.A."/>
            <person name="Gaspar M.L."/>
            <person name="Mondo S.J."/>
            <person name="LaButti K.M."/>
            <person name="Sandor L."/>
            <person name="Grigoriev I.V."/>
            <person name="Henry S.A."/>
            <person name="Pawlowska T.E."/>
        </authorList>
    </citation>
    <scope>NUCLEOTIDE SEQUENCE [LARGE SCALE GENOMIC DNA]</scope>
    <source>
        <strain evidence="1">ATCC 52814</strain>
    </source>
</reference>